<organism evidence="13 14">
    <name type="scientific">Trichosporon asahii var. asahii (strain ATCC 90039 / CBS 2479 / JCM 2466 / KCTC 7840 / NBRC 103889/ NCYC 2677 / UAMH 7654)</name>
    <name type="common">Yeast</name>
    <dbReference type="NCBI Taxonomy" id="1186058"/>
    <lineage>
        <taxon>Eukaryota</taxon>
        <taxon>Fungi</taxon>
        <taxon>Dikarya</taxon>
        <taxon>Basidiomycota</taxon>
        <taxon>Agaricomycotina</taxon>
        <taxon>Tremellomycetes</taxon>
        <taxon>Trichosporonales</taxon>
        <taxon>Trichosporonaceae</taxon>
        <taxon>Trichosporon</taxon>
    </lineage>
</organism>
<dbReference type="InterPro" id="IPR005502">
    <property type="entry name" value="Ribosyl_crysJ1"/>
</dbReference>
<feature type="binding site" evidence="12">
    <location>
        <position position="61"/>
    </location>
    <ligand>
        <name>Mg(2+)</name>
        <dbReference type="ChEBI" id="CHEBI:18420"/>
        <label>1</label>
    </ligand>
</feature>
<dbReference type="EMBL" id="ALBS01000057">
    <property type="protein sequence ID" value="EJT51363.1"/>
    <property type="molecule type" value="Genomic_DNA"/>
</dbReference>
<evidence type="ECO:0000256" key="8">
    <source>
        <dbReference type="ARBA" id="ARBA00042850"/>
    </source>
</evidence>
<name>J5R968_TRIAS</name>
<dbReference type="InterPro" id="IPR050792">
    <property type="entry name" value="ADP-ribosylglycohydrolase"/>
</dbReference>
<evidence type="ECO:0000313" key="13">
    <source>
        <dbReference type="EMBL" id="EJT51363.1"/>
    </source>
</evidence>
<feature type="binding site" evidence="12">
    <location>
        <position position="62"/>
    </location>
    <ligand>
        <name>Mg(2+)</name>
        <dbReference type="ChEBI" id="CHEBI:18420"/>
        <label>1</label>
    </ligand>
</feature>
<keyword evidence="12" id="KW-0479">Metal-binding</keyword>
<dbReference type="GO" id="GO:0046872">
    <property type="term" value="F:metal ion binding"/>
    <property type="evidence" value="ECO:0007669"/>
    <property type="project" value="UniProtKB-KW"/>
</dbReference>
<evidence type="ECO:0000256" key="9">
    <source>
        <dbReference type="ARBA" id="ARBA00043187"/>
    </source>
</evidence>
<dbReference type="Proteomes" id="UP000002748">
    <property type="component" value="Unassembled WGS sequence"/>
</dbReference>
<evidence type="ECO:0000256" key="12">
    <source>
        <dbReference type="PIRSR" id="PIRSR605502-1"/>
    </source>
</evidence>
<feature type="binding site" evidence="12">
    <location>
        <position position="281"/>
    </location>
    <ligand>
        <name>Mg(2+)</name>
        <dbReference type="ChEBI" id="CHEBI:18420"/>
        <label>1</label>
    </ligand>
</feature>
<evidence type="ECO:0000256" key="2">
    <source>
        <dbReference type="ARBA" id="ARBA00012255"/>
    </source>
</evidence>
<accession>J5R968</accession>
<dbReference type="VEuPathDB" id="FungiDB:A1Q1_07335"/>
<keyword evidence="3 13" id="KW-0378">Hydrolase</keyword>
<evidence type="ECO:0000256" key="11">
    <source>
        <dbReference type="ARBA" id="ARBA00049015"/>
    </source>
</evidence>
<dbReference type="KEGG" id="tasa:A1Q1_07335"/>
<evidence type="ECO:0000313" key="14">
    <source>
        <dbReference type="Proteomes" id="UP000002748"/>
    </source>
</evidence>
<feature type="binding site" evidence="12">
    <location>
        <position position="60"/>
    </location>
    <ligand>
        <name>Mg(2+)</name>
        <dbReference type="ChEBI" id="CHEBI:18420"/>
        <label>1</label>
    </ligand>
</feature>
<evidence type="ECO:0000256" key="3">
    <source>
        <dbReference type="ARBA" id="ARBA00022801"/>
    </source>
</evidence>
<dbReference type="Gene3D" id="1.10.4080.10">
    <property type="entry name" value="ADP-ribosylation/Crystallin J1"/>
    <property type="match status" value="1"/>
</dbReference>
<dbReference type="GeneID" id="25990847"/>
<feature type="binding site" evidence="12">
    <location>
        <position position="279"/>
    </location>
    <ligand>
        <name>Mg(2+)</name>
        <dbReference type="ChEBI" id="CHEBI:18420"/>
        <label>1</label>
    </ligand>
</feature>
<evidence type="ECO:0000256" key="4">
    <source>
        <dbReference type="ARBA" id="ARBA00041057"/>
    </source>
</evidence>
<reference evidence="13 14" key="1">
    <citation type="journal article" date="2012" name="Eukaryot. Cell">
        <title>Draft genome sequence of CBS 2479, the standard type strain of Trichosporon asahii.</title>
        <authorList>
            <person name="Yang R.Y."/>
            <person name="Li H.T."/>
            <person name="Zhu H."/>
            <person name="Zhou G.P."/>
            <person name="Wang M."/>
            <person name="Wang L."/>
        </authorList>
    </citation>
    <scope>NUCLEOTIDE SEQUENCE [LARGE SCALE GENOMIC DNA]</scope>
    <source>
        <strain evidence="14">ATCC 90039 / CBS 2479 / JCM 2466 / KCTC 7840 / NCYC 2677 / UAMH 7654</strain>
    </source>
</reference>
<dbReference type="RefSeq" id="XP_014183046.1">
    <property type="nucleotide sequence ID" value="XM_014327571.1"/>
</dbReference>
<evidence type="ECO:0000256" key="6">
    <source>
        <dbReference type="ARBA" id="ARBA00042471"/>
    </source>
</evidence>
<dbReference type="AlphaFoldDB" id="J5R968"/>
<comment type="caution">
    <text evidence="13">The sequence shown here is derived from an EMBL/GenBank/DDBJ whole genome shotgun (WGS) entry which is preliminary data.</text>
</comment>
<evidence type="ECO:0000256" key="7">
    <source>
        <dbReference type="ARBA" id="ARBA00042722"/>
    </source>
</evidence>
<gene>
    <name evidence="13" type="ORF">A1Q1_07335</name>
</gene>
<proteinExistence type="inferred from homology"/>
<comment type="cofactor">
    <cofactor evidence="12">
        <name>Mg(2+)</name>
        <dbReference type="ChEBI" id="CHEBI:18420"/>
    </cofactor>
    <text evidence="12">Binds 2 magnesium ions per subunit.</text>
</comment>
<feature type="binding site" evidence="12">
    <location>
        <position position="282"/>
    </location>
    <ligand>
        <name>Mg(2+)</name>
        <dbReference type="ChEBI" id="CHEBI:18420"/>
        <label>1</label>
    </ligand>
</feature>
<dbReference type="InterPro" id="IPR036705">
    <property type="entry name" value="Ribosyl_crysJ1_sf"/>
</dbReference>
<dbReference type="HOGENOM" id="CLU_024566_4_0_1"/>
<dbReference type="PANTHER" id="PTHR16222">
    <property type="entry name" value="ADP-RIBOSYLGLYCOHYDROLASE"/>
    <property type="match status" value="1"/>
</dbReference>
<dbReference type="OrthoDB" id="2021138at2759"/>
<dbReference type="SUPFAM" id="SSF101478">
    <property type="entry name" value="ADP-ribosylglycohydrolase"/>
    <property type="match status" value="1"/>
</dbReference>
<evidence type="ECO:0000256" key="10">
    <source>
        <dbReference type="ARBA" id="ARBA00043193"/>
    </source>
</evidence>
<dbReference type="GO" id="GO:0004649">
    <property type="term" value="F:poly(ADP-ribose) glycohydrolase activity"/>
    <property type="evidence" value="ECO:0007669"/>
    <property type="project" value="UniProtKB-EC"/>
</dbReference>
<dbReference type="EC" id="3.2.1.143" evidence="2"/>
<protein>
    <recommendedName>
        <fullName evidence="4">ADP-ribosylhydrolase ARH3</fullName>
        <ecNumber evidence="2">3.2.1.143</ecNumber>
    </recommendedName>
    <alternativeName>
        <fullName evidence="5">ADP-ribose glycohydrolase ARH3</fullName>
    </alternativeName>
    <alternativeName>
        <fullName evidence="6">ADP-ribosylhydrolase 3</fullName>
    </alternativeName>
    <alternativeName>
        <fullName evidence="9">O-acetyl-ADP-ribose deacetylase ARH3</fullName>
    </alternativeName>
    <alternativeName>
        <fullName evidence="10">Poly(ADP-ribose) glycohydrolase ARH3</fullName>
    </alternativeName>
    <alternativeName>
        <fullName evidence="8">[Protein ADP-ribosylarginine] hydrolase-like protein 2</fullName>
    </alternativeName>
    <alternativeName>
        <fullName evidence="7">[Protein ADP-ribosylserine] hydrolase</fullName>
    </alternativeName>
</protein>
<evidence type="ECO:0000256" key="5">
    <source>
        <dbReference type="ARBA" id="ARBA00042398"/>
    </source>
</evidence>
<dbReference type="PANTHER" id="PTHR16222:SF24">
    <property type="entry name" value="ADP-RIBOSYLHYDROLASE ARH3"/>
    <property type="match status" value="1"/>
</dbReference>
<comment type="catalytic activity">
    <reaction evidence="11">
        <text>alpha-NAD(+) + H2O = ADP-D-ribose + nicotinamide + H(+)</text>
        <dbReference type="Rhea" id="RHEA:68792"/>
        <dbReference type="ChEBI" id="CHEBI:15377"/>
        <dbReference type="ChEBI" id="CHEBI:15378"/>
        <dbReference type="ChEBI" id="CHEBI:17154"/>
        <dbReference type="ChEBI" id="CHEBI:57967"/>
        <dbReference type="ChEBI" id="CHEBI:77017"/>
    </reaction>
</comment>
<keyword evidence="12" id="KW-0460">Magnesium</keyword>
<comment type="similarity">
    <text evidence="1">Belongs to the ADP-ribosylglycohydrolase family.</text>
</comment>
<evidence type="ECO:0000256" key="1">
    <source>
        <dbReference type="ARBA" id="ARBA00010702"/>
    </source>
</evidence>
<dbReference type="Pfam" id="PF03747">
    <property type="entry name" value="ADP_ribosyl_GH"/>
    <property type="match status" value="1"/>
</dbReference>
<sequence>MAAPSPDVLRDRARGVVLVAAAGDALGAPYETSPELQAGLTNGDPVLFTSCGDWAEGEWTDDTAMAIPILEALAQGLDLTTESGLGYLAKRWLDWGNDGGKGIGLQTARVFARVVSVQQAQIEGLQHPQPLSRIMMEMARLEHESSGRSGGNGCLMRVGPLALGFLAPGREVALAEAARRQALMTHFEPDGGDAAVIWSLAIRQAILTGAYDLREQLAYLPEDRRTLWAERLTEAEEKGSEAFVKNYWVVAALQCAHIANRRGKDVKSVLESAVRGLGDTDTIAAIAGQLAGARFGASSVPSEWREKLHGWPGLTVRDLEVLVDRSLVRSSI</sequence>